<organism evidence="1 2">
    <name type="scientific">Naganishia onofrii</name>
    <dbReference type="NCBI Taxonomy" id="1851511"/>
    <lineage>
        <taxon>Eukaryota</taxon>
        <taxon>Fungi</taxon>
        <taxon>Dikarya</taxon>
        <taxon>Basidiomycota</taxon>
        <taxon>Agaricomycotina</taxon>
        <taxon>Tremellomycetes</taxon>
        <taxon>Filobasidiales</taxon>
        <taxon>Filobasidiaceae</taxon>
        <taxon>Naganishia</taxon>
    </lineage>
</organism>
<gene>
    <name evidence="1" type="ORF">QFC24_007036</name>
</gene>
<reference evidence="1" key="1">
    <citation type="submission" date="2023-04" db="EMBL/GenBank/DDBJ databases">
        <title>Draft Genome sequencing of Naganishia species isolated from polar environments using Oxford Nanopore Technology.</title>
        <authorList>
            <person name="Leo P."/>
            <person name="Venkateswaran K."/>
        </authorList>
    </citation>
    <scope>NUCLEOTIDE SEQUENCE</scope>
    <source>
        <strain evidence="1">DBVPG 5303</strain>
    </source>
</reference>
<keyword evidence="2" id="KW-1185">Reference proteome</keyword>
<evidence type="ECO:0000313" key="2">
    <source>
        <dbReference type="Proteomes" id="UP001234202"/>
    </source>
</evidence>
<sequence length="312" mass="33997">MDQSFSAGVGNWVADEILHLARVHPATPVALLTDVQVRELWRCMLQVVKVAVDVNADHSKFPKDWLFSWRWSKGKKDKNRKMKDTEQGGMRLPDGSSATLKFITVGGRTSAYIEELQKLPEGVVYKEPVKRGKVAKDDDASNSDGNSDLSAKDEPKVKQETDALPPTAKSPARKRVKRKTKVKPEDSSELSEIGEAGEEPSVARSLTTKRTRRKETVKAEESSDMSEIGGVPPSDGEQSEKKRTSTKTAPTEPLADDAVPEGKPDIARKGRKRAVPAANGTAGDGAATGRRKRQKVAPRVEESSGLSSAEDE</sequence>
<accession>A0ACC2WUK8</accession>
<comment type="caution">
    <text evidence="1">The sequence shown here is derived from an EMBL/GenBank/DDBJ whole genome shotgun (WGS) entry which is preliminary data.</text>
</comment>
<protein>
    <submittedName>
        <fullName evidence="1">Uncharacterized protein</fullName>
    </submittedName>
</protein>
<dbReference type="EMBL" id="JASBWV010000046">
    <property type="protein sequence ID" value="KAJ9115327.1"/>
    <property type="molecule type" value="Genomic_DNA"/>
</dbReference>
<proteinExistence type="predicted"/>
<dbReference type="Proteomes" id="UP001234202">
    <property type="component" value="Unassembled WGS sequence"/>
</dbReference>
<name>A0ACC2WUK8_9TREE</name>
<evidence type="ECO:0000313" key="1">
    <source>
        <dbReference type="EMBL" id="KAJ9115327.1"/>
    </source>
</evidence>